<comment type="caution">
    <text evidence="3">The sequence shown here is derived from an EMBL/GenBank/DDBJ whole genome shotgun (WGS) entry which is preliminary data.</text>
</comment>
<reference evidence="3 4" key="1">
    <citation type="submission" date="2024-11" db="EMBL/GenBank/DDBJ databases">
        <title>Using genomics to understand microbial adaptation to soil warming.</title>
        <authorList>
            <person name="Deangelis K.M. PhD."/>
        </authorList>
    </citation>
    <scope>NUCLEOTIDE SEQUENCE [LARGE SCALE GENOMIC DNA]</scope>
    <source>
        <strain evidence="3 4">GAS97</strain>
    </source>
</reference>
<dbReference type="InterPro" id="IPR027417">
    <property type="entry name" value="P-loop_NTPase"/>
</dbReference>
<dbReference type="SUPFAM" id="SSF55464">
    <property type="entry name" value="Origin of replication-binding domain, RBD-like"/>
    <property type="match status" value="2"/>
</dbReference>
<name>A0ABW8MYM8_9BURK</name>
<keyword evidence="4" id="KW-1185">Reference proteome</keyword>
<dbReference type="RefSeq" id="WP_404614794.1">
    <property type="nucleotide sequence ID" value="NZ_JBIYDN010000052.1"/>
</dbReference>
<dbReference type="Gene3D" id="2.30.30.940">
    <property type="match status" value="1"/>
</dbReference>
<organism evidence="3 4">
    <name type="scientific">Caballeronia udeis</name>
    <dbReference type="NCBI Taxonomy" id="1232866"/>
    <lineage>
        <taxon>Bacteria</taxon>
        <taxon>Pseudomonadati</taxon>
        <taxon>Pseudomonadota</taxon>
        <taxon>Betaproteobacteria</taxon>
        <taxon>Burkholderiales</taxon>
        <taxon>Burkholderiaceae</taxon>
        <taxon>Caballeronia</taxon>
    </lineage>
</organism>
<dbReference type="Proteomes" id="UP001620514">
    <property type="component" value="Unassembled WGS sequence"/>
</dbReference>
<evidence type="ECO:0000313" key="3">
    <source>
        <dbReference type="EMBL" id="MFK4448472.1"/>
    </source>
</evidence>
<dbReference type="CDD" id="cd18809">
    <property type="entry name" value="SF1_C_RecD"/>
    <property type="match status" value="1"/>
</dbReference>
<feature type="domain" description="TrwC relaxase" evidence="2">
    <location>
        <begin position="12"/>
        <end position="396"/>
    </location>
</feature>
<feature type="region of interest" description="Disordered" evidence="1">
    <location>
        <begin position="1"/>
        <end position="21"/>
    </location>
</feature>
<dbReference type="NCBIfam" id="NF041492">
    <property type="entry name" value="MobF"/>
    <property type="match status" value="1"/>
</dbReference>
<proteinExistence type="predicted"/>
<dbReference type="InterPro" id="IPR014862">
    <property type="entry name" value="TrwC"/>
</dbReference>
<protein>
    <submittedName>
        <fullName evidence="3">Conjugative relaxase-like TrwC/TraI family protein</fullName>
    </submittedName>
</protein>
<sequence length="1089" mass="121893">MLSISKSRTAEQTSNYLMGSAENPGQDMMNYYNETGGEWYGKGAEILGLHGTMKEEDWYRVVDGFAPARFDKPVEKISKDGEITLHIEKYKLNQNAGREKRRAGHDLTYSSVKSGSVAWSMVDEQTRDLIEWAFNNSVNAGLDVMAEHASFSRIGSGGADGQVEVATIWTKFMHGTSRRTAEQTALGHAPDPNLHIHAFMHNIGLRIEGGKNGTPQPDAWMDATGGVTGLTEKQIHSAEKSYESWAQAKPEAAAKFGFYGYVNYAQEKRAEEREKGVKQSDLGSEYLAGRTLEFDHVFHFKMASGAAQRLQFAWNLRNLGFELEEDSREDHEYFRLKAIPKELEDEFIGRRRELEEVLKELGRSDAIAAQHAALKTRLDKVEFEFHEVQKKVLERAIEMGFDPSKIRRNLEAKPLSLDDTWAGKRVGEENERYAGVLERIETKVRVPSVKAELLKKAEVIHAEKLAQIEKNRVSGAGRDEIVQSVLHRVTATEAVFYKKDVYLATYESLMMLGSKADADALAETAFEGCIEVEKEMYDEHKQEWVLKRGWTTREMLDLEKENVEILTRISQRPARLDVEFVREKIREFEELRSTPERKFSLTAEQKTAVEVLVLNPASQIEGDAGSGKTTMLAAANHVLQAAGQTAIGASPLGQAAEEMQAASGIPSVTIQRRLMDIENGRLVLTDKHHVMVDEAGRMGTRHYNSLLKNIEASGAGIGNVGDRKQTQSYDAGNAFTATDKVLAQAQSTARLKEIYRQKDHPEFLADVEMFRDGRAVEGVLSMLQRGEVVILATEKDIPVAIARDAIAKQDELDAHQGKEPVILGTNTNREAGLINAAAREELKAMGRLADERIYKTGTGEPMAIATGERLMNVKNDYGANGTGLSNGNTVRVIALGEHTIRIREDRVQRDGTQREHEVSPATLEIKYGYAATVPKNQGATTDRAGYWVTPQSTRENAYTAITRAREGAKLYFSKETVEYYAKRAPVPKEWADVAREIEKTRVKLGQEPKLEAADYFSFREIRNYMLEHASDKLADGPWRKDSPIAELHDSIHAMSRSVQKENALDWRIVEKENVVNPPEIPPPARELSL</sequence>
<dbReference type="EMBL" id="JBIYDN010000052">
    <property type="protein sequence ID" value="MFK4448472.1"/>
    <property type="molecule type" value="Genomic_DNA"/>
</dbReference>
<evidence type="ECO:0000259" key="2">
    <source>
        <dbReference type="Pfam" id="PF08751"/>
    </source>
</evidence>
<accession>A0ABW8MYM8</accession>
<feature type="compositionally biased region" description="Polar residues" evidence="1">
    <location>
        <begin position="1"/>
        <end position="17"/>
    </location>
</feature>
<dbReference type="Pfam" id="PF08751">
    <property type="entry name" value="TrwC"/>
    <property type="match status" value="1"/>
</dbReference>
<dbReference type="SUPFAM" id="SSF52540">
    <property type="entry name" value="P-loop containing nucleoside triphosphate hydrolases"/>
    <property type="match status" value="2"/>
</dbReference>
<evidence type="ECO:0000256" key="1">
    <source>
        <dbReference type="SAM" id="MobiDB-lite"/>
    </source>
</evidence>
<dbReference type="Gene3D" id="3.40.50.300">
    <property type="entry name" value="P-loop containing nucleotide triphosphate hydrolases"/>
    <property type="match status" value="2"/>
</dbReference>
<evidence type="ECO:0000313" key="4">
    <source>
        <dbReference type="Proteomes" id="UP001620514"/>
    </source>
</evidence>
<dbReference type="Pfam" id="PF13604">
    <property type="entry name" value="AAA_30"/>
    <property type="match status" value="1"/>
</dbReference>
<gene>
    <name evidence="3" type="ORF">ABH943_008516</name>
</gene>